<dbReference type="Pfam" id="PF02687">
    <property type="entry name" value="FtsX"/>
    <property type="match status" value="2"/>
</dbReference>
<dbReference type="GO" id="GO:0022857">
    <property type="term" value="F:transmembrane transporter activity"/>
    <property type="evidence" value="ECO:0007669"/>
    <property type="project" value="TreeGrafter"/>
</dbReference>
<evidence type="ECO:0000256" key="4">
    <source>
        <dbReference type="ARBA" id="ARBA00022989"/>
    </source>
</evidence>
<feature type="transmembrane region" description="Helical" evidence="7">
    <location>
        <begin position="59"/>
        <end position="79"/>
    </location>
</feature>
<evidence type="ECO:0000256" key="6">
    <source>
        <dbReference type="ARBA" id="ARBA00038076"/>
    </source>
</evidence>
<accession>A0A1L7REC4</accession>
<dbReference type="PANTHER" id="PTHR30572:SF4">
    <property type="entry name" value="ABC TRANSPORTER PERMEASE YTRF"/>
    <property type="match status" value="1"/>
</dbReference>
<evidence type="ECO:0000313" key="9">
    <source>
        <dbReference type="EMBL" id="CED92417.1"/>
    </source>
</evidence>
<keyword evidence="5 7" id="KW-0472">Membrane</keyword>
<feature type="domain" description="ABC3 transporter permease C-terminal" evidence="8">
    <location>
        <begin position="69"/>
        <end position="184"/>
    </location>
</feature>
<feature type="transmembrane region" description="Helical" evidence="7">
    <location>
        <begin position="326"/>
        <end position="350"/>
    </location>
</feature>
<sequence>MIRAAWRGVRMRPGPALLLAVVVAAATVIMVGAFALVAADRGGGSVVSGQADPLARGGTHALVLGLGGLTGLMLALIVAEAFSTSLRRRAGVFALLRATGASTSLLVDTVLLQAVVIGLLGSALGLLASIGAPRLLTAELASALNPTWDSGEALMARELAAGTALLATLVGTLPPALRAATAPPGTTPAAPSKPQQPLSARGVIGAVLLVVGAFGSVVVWRADALTHRVGVLWAAAGVLLVGLLIALPQAVRALVAVLGLPARLGSSGRLALRQVAATPRSAAAIAVAPLLATAAVCAGAPLAVSLRATVADQAVPEQAAAQLDALPALLICVSALAGLCAAGALAASAAERTGESALMRAVGQSRGQRAAQLLCEFTLACVAGLVLGAATGLLLAGVGGAVLADQGIGGFAIPWRQLLLPLAIGCGVGVLSALAPVLEPAPRVVSTTEPDGAPA</sequence>
<feature type="transmembrane region" description="Helical" evidence="7">
    <location>
        <begin position="232"/>
        <end position="260"/>
    </location>
</feature>
<keyword evidence="4 7" id="KW-1133">Transmembrane helix</keyword>
<dbReference type="PANTHER" id="PTHR30572">
    <property type="entry name" value="MEMBRANE COMPONENT OF TRANSPORTER-RELATED"/>
    <property type="match status" value="1"/>
</dbReference>
<keyword evidence="2" id="KW-1003">Cell membrane</keyword>
<gene>
    <name evidence="9" type="ORF">AAM4_2585</name>
</gene>
<feature type="transmembrane region" description="Helical" evidence="7">
    <location>
        <begin position="105"/>
        <end position="130"/>
    </location>
</feature>
<reference evidence="9" key="1">
    <citation type="submission" date="2014-07" db="EMBL/GenBank/DDBJ databases">
        <authorList>
            <person name="Zhang J.E."/>
            <person name="Yang H."/>
            <person name="Guo J."/>
            <person name="Deng Z."/>
            <person name="Luo H."/>
            <person name="Luo M."/>
            <person name="Zhao B."/>
        </authorList>
    </citation>
    <scope>NUCLEOTIDE SEQUENCE</scope>
    <source>
        <strain evidence="9">AM4</strain>
    </source>
</reference>
<evidence type="ECO:0000256" key="5">
    <source>
        <dbReference type="ARBA" id="ARBA00023136"/>
    </source>
</evidence>
<evidence type="ECO:0000256" key="7">
    <source>
        <dbReference type="SAM" id="Phobius"/>
    </source>
</evidence>
<dbReference type="InterPro" id="IPR050250">
    <property type="entry name" value="Macrolide_Exporter_MacB"/>
</dbReference>
<evidence type="ECO:0000256" key="1">
    <source>
        <dbReference type="ARBA" id="ARBA00004651"/>
    </source>
</evidence>
<comment type="similarity">
    <text evidence="6">Belongs to the ABC-4 integral membrane protein family.</text>
</comment>
<protein>
    <recommendedName>
        <fullName evidence="8">ABC3 transporter permease C-terminal domain-containing protein</fullName>
    </recommendedName>
</protein>
<dbReference type="EMBL" id="LK995540">
    <property type="protein sequence ID" value="CED92417.1"/>
    <property type="molecule type" value="Genomic_DNA"/>
</dbReference>
<evidence type="ECO:0000259" key="8">
    <source>
        <dbReference type="Pfam" id="PF02687"/>
    </source>
</evidence>
<proteinExistence type="inferred from homology"/>
<dbReference type="GO" id="GO:0005886">
    <property type="term" value="C:plasma membrane"/>
    <property type="evidence" value="ECO:0007669"/>
    <property type="project" value="UniProtKB-SubCell"/>
</dbReference>
<feature type="transmembrane region" description="Helical" evidence="7">
    <location>
        <begin position="371"/>
        <end position="398"/>
    </location>
</feature>
<feature type="transmembrane region" description="Helical" evidence="7">
    <location>
        <begin position="281"/>
        <end position="306"/>
    </location>
</feature>
<keyword evidence="3 7" id="KW-0812">Transmembrane</keyword>
<evidence type="ECO:0000256" key="2">
    <source>
        <dbReference type="ARBA" id="ARBA00022475"/>
    </source>
</evidence>
<name>A0A1L7REC4_9ACTO</name>
<evidence type="ECO:0000256" key="3">
    <source>
        <dbReference type="ARBA" id="ARBA00022692"/>
    </source>
</evidence>
<dbReference type="AlphaFoldDB" id="A0A1L7REC4"/>
<feature type="transmembrane region" description="Helical" evidence="7">
    <location>
        <begin position="418"/>
        <end position="438"/>
    </location>
</feature>
<feature type="transmembrane region" description="Helical" evidence="7">
    <location>
        <begin position="198"/>
        <end position="220"/>
    </location>
</feature>
<dbReference type="InterPro" id="IPR003838">
    <property type="entry name" value="ABC3_permease_C"/>
</dbReference>
<feature type="domain" description="ABC3 transporter permease C-terminal" evidence="8">
    <location>
        <begin position="329"/>
        <end position="438"/>
    </location>
</feature>
<organism evidence="9">
    <name type="scientific">Actinomyces succiniciruminis</name>
    <dbReference type="NCBI Taxonomy" id="1522002"/>
    <lineage>
        <taxon>Bacteria</taxon>
        <taxon>Bacillati</taxon>
        <taxon>Actinomycetota</taxon>
        <taxon>Actinomycetes</taxon>
        <taxon>Actinomycetales</taxon>
        <taxon>Actinomycetaceae</taxon>
        <taxon>Actinomyces</taxon>
    </lineage>
</organism>
<comment type="subcellular location">
    <subcellularLocation>
        <location evidence="1">Cell membrane</location>
        <topology evidence="1">Multi-pass membrane protein</topology>
    </subcellularLocation>
</comment>